<sequence>MVLAKLMKPDKTPPTPLEEEIHATLVDLQGHDDVSDSFKMLYFCGAKEFEIGHEKAIVIYVPVSQLRTYNQLNNRLVGELEKKLRGAQVFILAFRRIINKPKRNCRSNPKQKRPRNRTLTSVHENILKDVVYPAEIVGKRVQHKVDGSKLIKCQLDVSQRNYVEHKLKTICGLYKKLTGKDVAIEFPDWVL</sequence>
<dbReference type="GO" id="GO:0022627">
    <property type="term" value="C:cytosolic small ribosomal subunit"/>
    <property type="evidence" value="ECO:0007669"/>
    <property type="project" value="TreeGrafter"/>
</dbReference>
<accession>A0A0R3S9Z5</accession>
<dbReference type="PANTHER" id="PTHR11278">
    <property type="entry name" value="40S RIBOSOMAL PROTEIN S7"/>
    <property type="match status" value="1"/>
</dbReference>
<dbReference type="GO" id="GO:0030686">
    <property type="term" value="C:90S preribosome"/>
    <property type="evidence" value="ECO:0007669"/>
    <property type="project" value="TreeGrafter"/>
</dbReference>
<reference evidence="6 8" key="3">
    <citation type="submission" date="2019-07" db="EMBL/GenBank/DDBJ databases">
        <authorList>
            <person name="Jastrzebski P J."/>
            <person name="Paukszto L."/>
            <person name="Jastrzebski P J."/>
        </authorList>
    </citation>
    <scope>NUCLEOTIDE SEQUENCE [LARGE SCALE GENOMIC DNA]</scope>
    <source>
        <strain evidence="6 8">WMS-il1</strain>
    </source>
</reference>
<dbReference type="GO" id="GO:0006364">
    <property type="term" value="P:rRNA processing"/>
    <property type="evidence" value="ECO:0007669"/>
    <property type="project" value="TreeGrafter"/>
</dbReference>
<name>A0A0R3S9Z5_HYMDI</name>
<dbReference type="GO" id="GO:0003735">
    <property type="term" value="F:structural constituent of ribosome"/>
    <property type="evidence" value="ECO:0007669"/>
    <property type="project" value="InterPro"/>
</dbReference>
<evidence type="ECO:0000313" key="9">
    <source>
        <dbReference type="WBParaSite" id="HDID_0000112401-mRNA-1"/>
    </source>
</evidence>
<reference evidence="9" key="1">
    <citation type="submission" date="2017-02" db="UniProtKB">
        <authorList>
            <consortium name="WormBaseParasite"/>
        </authorList>
    </citation>
    <scope>IDENTIFICATION</scope>
</reference>
<evidence type="ECO:0000256" key="3">
    <source>
        <dbReference type="ARBA" id="ARBA00023274"/>
    </source>
</evidence>
<comment type="similarity">
    <text evidence="1 4">Belongs to the eukaryotic ribosomal protein eS7 family.</text>
</comment>
<dbReference type="EMBL" id="UYSG01000190">
    <property type="protein sequence ID" value="VDL18586.1"/>
    <property type="molecule type" value="Genomic_DNA"/>
</dbReference>
<keyword evidence="8" id="KW-1185">Reference proteome</keyword>
<dbReference type="GO" id="GO:0006412">
    <property type="term" value="P:translation"/>
    <property type="evidence" value="ECO:0007669"/>
    <property type="project" value="InterPro"/>
</dbReference>
<evidence type="ECO:0000256" key="2">
    <source>
        <dbReference type="ARBA" id="ARBA00022980"/>
    </source>
</evidence>
<reference evidence="5 7" key="2">
    <citation type="submission" date="2018-11" db="EMBL/GenBank/DDBJ databases">
        <authorList>
            <consortium name="Pathogen Informatics"/>
        </authorList>
    </citation>
    <scope>NUCLEOTIDE SEQUENCE [LARGE SCALE GENOMIC DNA]</scope>
</reference>
<evidence type="ECO:0000313" key="6">
    <source>
        <dbReference type="EMBL" id="VUZ46268.1"/>
    </source>
</evidence>
<keyword evidence="3 4" id="KW-0687">Ribonucleoprotein</keyword>
<evidence type="ECO:0000313" key="7">
    <source>
        <dbReference type="Proteomes" id="UP000274504"/>
    </source>
</evidence>
<dbReference type="WBParaSite" id="HDID_0000112401-mRNA-1">
    <property type="protein sequence ID" value="HDID_0000112401-mRNA-1"/>
    <property type="gene ID" value="HDID_0000112401"/>
</dbReference>
<dbReference type="Proteomes" id="UP000321570">
    <property type="component" value="Unassembled WGS sequence"/>
</dbReference>
<dbReference type="PANTHER" id="PTHR11278:SF0">
    <property type="entry name" value="SMALL RIBOSOMAL SUBUNIT PROTEIN ES7"/>
    <property type="match status" value="1"/>
</dbReference>
<dbReference type="AlphaFoldDB" id="A0A0R3S9Z5"/>
<dbReference type="Pfam" id="PF01251">
    <property type="entry name" value="Ribosomal_S7e"/>
    <property type="match status" value="1"/>
</dbReference>
<organism evidence="9">
    <name type="scientific">Hymenolepis diminuta</name>
    <name type="common">Rat tapeworm</name>
    <dbReference type="NCBI Taxonomy" id="6216"/>
    <lineage>
        <taxon>Eukaryota</taxon>
        <taxon>Metazoa</taxon>
        <taxon>Spiralia</taxon>
        <taxon>Lophotrochozoa</taxon>
        <taxon>Platyhelminthes</taxon>
        <taxon>Cestoda</taxon>
        <taxon>Eucestoda</taxon>
        <taxon>Cyclophyllidea</taxon>
        <taxon>Hymenolepididae</taxon>
        <taxon>Hymenolepis</taxon>
    </lineage>
</organism>
<dbReference type="STRING" id="6216.A0A0R3S9Z5"/>
<evidence type="ECO:0000313" key="8">
    <source>
        <dbReference type="Proteomes" id="UP000321570"/>
    </source>
</evidence>
<dbReference type="InterPro" id="IPR000554">
    <property type="entry name" value="Ribosomal_eS7"/>
</dbReference>
<dbReference type="OrthoDB" id="1724687at2759"/>
<proteinExistence type="inferred from homology"/>
<dbReference type="GO" id="GO:0042274">
    <property type="term" value="P:ribosomal small subunit biogenesis"/>
    <property type="evidence" value="ECO:0007669"/>
    <property type="project" value="TreeGrafter"/>
</dbReference>
<evidence type="ECO:0000256" key="1">
    <source>
        <dbReference type="ARBA" id="ARBA00007820"/>
    </source>
</evidence>
<evidence type="ECO:0000256" key="4">
    <source>
        <dbReference type="RuleBase" id="RU364105"/>
    </source>
</evidence>
<dbReference type="Proteomes" id="UP000274504">
    <property type="component" value="Unassembled WGS sequence"/>
</dbReference>
<keyword evidence="2 4" id="KW-0689">Ribosomal protein</keyword>
<dbReference type="GO" id="GO:0032040">
    <property type="term" value="C:small-subunit processome"/>
    <property type="evidence" value="ECO:0007669"/>
    <property type="project" value="TreeGrafter"/>
</dbReference>
<dbReference type="EMBL" id="CABIJS010000210">
    <property type="protein sequence ID" value="VUZ46268.1"/>
    <property type="molecule type" value="Genomic_DNA"/>
</dbReference>
<protein>
    <recommendedName>
        <fullName evidence="4">40S ribosomal protein S7</fullName>
    </recommendedName>
</protein>
<evidence type="ECO:0000313" key="5">
    <source>
        <dbReference type="EMBL" id="VDL18586.1"/>
    </source>
</evidence>
<gene>
    <name evidence="5" type="ORF">HDID_LOCUS1125</name>
    <name evidence="6" type="ORF">WMSIL1_LOCUS6018</name>
</gene>